<organism evidence="12 13">
    <name type="scientific">Hibiscus sabdariffa</name>
    <name type="common">roselle</name>
    <dbReference type="NCBI Taxonomy" id="183260"/>
    <lineage>
        <taxon>Eukaryota</taxon>
        <taxon>Viridiplantae</taxon>
        <taxon>Streptophyta</taxon>
        <taxon>Embryophyta</taxon>
        <taxon>Tracheophyta</taxon>
        <taxon>Spermatophyta</taxon>
        <taxon>Magnoliopsida</taxon>
        <taxon>eudicotyledons</taxon>
        <taxon>Gunneridae</taxon>
        <taxon>Pentapetalae</taxon>
        <taxon>rosids</taxon>
        <taxon>malvids</taxon>
        <taxon>Malvales</taxon>
        <taxon>Malvaceae</taxon>
        <taxon>Malvoideae</taxon>
        <taxon>Hibiscus</taxon>
    </lineage>
</organism>
<comment type="similarity">
    <text evidence="2">Belongs to the plant LTP family.</text>
</comment>
<keyword evidence="7" id="KW-0325">Glycoprotein</keyword>
<reference evidence="12 13" key="1">
    <citation type="journal article" date="2024" name="G3 (Bethesda)">
        <title>Genome assembly of Hibiscus sabdariffa L. provides insights into metabolisms of medicinal natural products.</title>
        <authorList>
            <person name="Kim T."/>
        </authorList>
    </citation>
    <scope>NUCLEOTIDE SEQUENCE [LARGE SCALE GENOMIC DNA]</scope>
    <source>
        <strain evidence="12">TK-2024</strain>
        <tissue evidence="12">Old leaves</tissue>
    </source>
</reference>
<gene>
    <name evidence="12" type="ORF">V6N11_065648</name>
</gene>
<feature type="chain" id="PRO_5045833017" description="Bifunctional inhibitor/plant lipid transfer protein/seed storage helical domain-containing protein" evidence="10">
    <location>
        <begin position="27"/>
        <end position="349"/>
    </location>
</feature>
<comment type="subcellular location">
    <subcellularLocation>
        <location evidence="1">Cell membrane</location>
        <topology evidence="1">Lipid-anchor</topology>
        <topology evidence="1">GPI-anchor</topology>
    </subcellularLocation>
</comment>
<evidence type="ECO:0000313" key="13">
    <source>
        <dbReference type="Proteomes" id="UP001396334"/>
    </source>
</evidence>
<protein>
    <recommendedName>
        <fullName evidence="11">Bifunctional inhibitor/plant lipid transfer protein/seed storage helical domain-containing protein</fullName>
    </recommendedName>
</protein>
<dbReference type="InterPro" id="IPR016140">
    <property type="entry name" value="Bifunc_inhib/LTP/seed_store"/>
</dbReference>
<evidence type="ECO:0000256" key="1">
    <source>
        <dbReference type="ARBA" id="ARBA00004609"/>
    </source>
</evidence>
<evidence type="ECO:0000313" key="12">
    <source>
        <dbReference type="EMBL" id="KAK8988049.1"/>
    </source>
</evidence>
<name>A0ABR2PHY3_9ROSI</name>
<evidence type="ECO:0000256" key="3">
    <source>
        <dbReference type="ARBA" id="ARBA00022475"/>
    </source>
</evidence>
<feature type="region of interest" description="Disordered" evidence="9">
    <location>
        <begin position="273"/>
        <end position="324"/>
    </location>
</feature>
<feature type="domain" description="Bifunctional inhibitor/plant lipid transfer protein/seed storage helical" evidence="11">
    <location>
        <begin position="196"/>
        <end position="273"/>
    </location>
</feature>
<evidence type="ECO:0000256" key="8">
    <source>
        <dbReference type="ARBA" id="ARBA00023288"/>
    </source>
</evidence>
<dbReference type="SMART" id="SM00499">
    <property type="entry name" value="AAI"/>
    <property type="match status" value="2"/>
</dbReference>
<keyword evidence="4" id="KW-0336">GPI-anchor</keyword>
<feature type="compositionally biased region" description="Polar residues" evidence="9">
    <location>
        <begin position="109"/>
        <end position="121"/>
    </location>
</feature>
<dbReference type="CDD" id="cd00010">
    <property type="entry name" value="AAI_LTSS"/>
    <property type="match status" value="2"/>
</dbReference>
<keyword evidence="8" id="KW-0449">Lipoprotein</keyword>
<feature type="signal peptide" evidence="10">
    <location>
        <begin position="1"/>
        <end position="26"/>
    </location>
</feature>
<keyword evidence="3" id="KW-1003">Cell membrane</keyword>
<feature type="compositionally biased region" description="Polar residues" evidence="9">
    <location>
        <begin position="312"/>
        <end position="324"/>
    </location>
</feature>
<feature type="domain" description="Bifunctional inhibitor/plant lipid transfer protein/seed storage helical" evidence="11">
    <location>
        <begin position="31"/>
        <end position="108"/>
    </location>
</feature>
<sequence>MASRKITLEQGLVMVTIALLWARSMAAKPDCIDVVITMAPCIDYVTGNSSAPSAACCSQLATVVRSDVRCLCVVINGGGPSLGVEINQTLALALPQLCNVKTPPPSNCKNIANGTTPSVSPAGSPPRLPASNSSTSGGFKTNAATPSDAMLKILLQFTLLLLPIALYSSTWTEQWNRVGAVLVPASYLVAMAQSGCTSVLIGLSPCLNYITGTSSTPSQQCCTQLASVVRSSPQCLCQVLNGGGSSLGITINQTQALALPGSCNIQTPPISSCNTASPAPADSPEGSPESGDSPVGSPESGSIIPTGDGSKSVPSAQENGSSDGNTTKLSLSLFILLLATSYSSIFLSH</sequence>
<evidence type="ECO:0000256" key="7">
    <source>
        <dbReference type="ARBA" id="ARBA00023180"/>
    </source>
</evidence>
<keyword evidence="5 10" id="KW-0732">Signal</keyword>
<dbReference type="PRINTS" id="PR00382">
    <property type="entry name" value="LIPIDTRNSFER"/>
</dbReference>
<dbReference type="InterPro" id="IPR043325">
    <property type="entry name" value="LTSS"/>
</dbReference>
<dbReference type="PANTHER" id="PTHR33044">
    <property type="entry name" value="BIFUNCTIONAL INHIBITOR/LIPID-TRANSFER PROTEIN/SEED STORAGE 2S ALBUMIN SUPERFAMILY PROTEIN-RELATED"/>
    <property type="match status" value="1"/>
</dbReference>
<evidence type="ECO:0000256" key="5">
    <source>
        <dbReference type="ARBA" id="ARBA00022729"/>
    </source>
</evidence>
<evidence type="ECO:0000259" key="11">
    <source>
        <dbReference type="SMART" id="SM00499"/>
    </source>
</evidence>
<accession>A0ABR2PHY3</accession>
<evidence type="ECO:0000256" key="10">
    <source>
        <dbReference type="SAM" id="SignalP"/>
    </source>
</evidence>
<dbReference type="InterPro" id="IPR036312">
    <property type="entry name" value="Bifun_inhib/LTP/seed_sf"/>
</dbReference>
<feature type="compositionally biased region" description="Low complexity" evidence="9">
    <location>
        <begin position="283"/>
        <end position="302"/>
    </location>
</feature>
<proteinExistence type="inferred from homology"/>
<keyword evidence="13" id="KW-1185">Reference proteome</keyword>
<feature type="compositionally biased region" description="Polar residues" evidence="9">
    <location>
        <begin position="130"/>
        <end position="139"/>
    </location>
</feature>
<dbReference type="Gene3D" id="1.10.110.10">
    <property type="entry name" value="Plant lipid-transfer and hydrophobic proteins"/>
    <property type="match status" value="2"/>
</dbReference>
<keyword evidence="6" id="KW-1015">Disulfide bond</keyword>
<dbReference type="InterPro" id="IPR000528">
    <property type="entry name" value="Plant_nsLTP"/>
</dbReference>
<comment type="caution">
    <text evidence="12">The sequence shown here is derived from an EMBL/GenBank/DDBJ whole genome shotgun (WGS) entry which is preliminary data.</text>
</comment>
<evidence type="ECO:0000256" key="2">
    <source>
        <dbReference type="ARBA" id="ARBA00009748"/>
    </source>
</evidence>
<evidence type="ECO:0000256" key="6">
    <source>
        <dbReference type="ARBA" id="ARBA00023157"/>
    </source>
</evidence>
<dbReference type="Pfam" id="PF14368">
    <property type="entry name" value="LTP_2"/>
    <property type="match status" value="2"/>
</dbReference>
<feature type="region of interest" description="Disordered" evidence="9">
    <location>
        <begin position="109"/>
        <end position="139"/>
    </location>
</feature>
<evidence type="ECO:0000256" key="9">
    <source>
        <dbReference type="SAM" id="MobiDB-lite"/>
    </source>
</evidence>
<dbReference type="EMBL" id="JBBPBN010000059">
    <property type="protein sequence ID" value="KAK8988049.1"/>
    <property type="molecule type" value="Genomic_DNA"/>
</dbReference>
<dbReference type="Proteomes" id="UP001396334">
    <property type="component" value="Unassembled WGS sequence"/>
</dbReference>
<dbReference type="SUPFAM" id="SSF47699">
    <property type="entry name" value="Bifunctional inhibitor/lipid-transfer protein/seed storage 2S albumin"/>
    <property type="match status" value="2"/>
</dbReference>
<keyword evidence="4" id="KW-0472">Membrane</keyword>
<evidence type="ECO:0000256" key="4">
    <source>
        <dbReference type="ARBA" id="ARBA00022622"/>
    </source>
</evidence>